<keyword evidence="1" id="KW-0812">Transmembrane</keyword>
<evidence type="ECO:0000313" key="2">
    <source>
        <dbReference type="EMBL" id="NUU46447.1"/>
    </source>
</evidence>
<keyword evidence="3" id="KW-1185">Reference proteome</keyword>
<reference evidence="2 3" key="1">
    <citation type="submission" date="2020-05" db="EMBL/GenBank/DDBJ databases">
        <title>Genome Sequencing of Type Strains.</title>
        <authorList>
            <person name="Lemaire J.F."/>
            <person name="Inderbitzin P."/>
            <person name="Gregorio O.A."/>
            <person name="Collins S.B."/>
            <person name="Wespe N."/>
            <person name="Knight-Connoni V."/>
        </authorList>
    </citation>
    <scope>NUCLEOTIDE SEQUENCE [LARGE SCALE GENOMIC DNA]</scope>
    <source>
        <strain evidence="2 3">DSM 100049</strain>
    </source>
</reference>
<protein>
    <submittedName>
        <fullName evidence="2">Glycosyl transferase family protein</fullName>
    </submittedName>
</protein>
<keyword evidence="1" id="KW-0472">Membrane</keyword>
<dbReference type="SUPFAM" id="SSF53448">
    <property type="entry name" value="Nucleotide-diphospho-sugar transferases"/>
    <property type="match status" value="1"/>
</dbReference>
<accession>A0A7Y6EGW4</accession>
<evidence type="ECO:0000256" key="1">
    <source>
        <dbReference type="SAM" id="Phobius"/>
    </source>
</evidence>
<feature type="transmembrane region" description="Helical" evidence="1">
    <location>
        <begin position="377"/>
        <end position="394"/>
    </location>
</feature>
<dbReference type="Pfam" id="PF13641">
    <property type="entry name" value="Glyco_tranf_2_3"/>
    <property type="match status" value="1"/>
</dbReference>
<evidence type="ECO:0000313" key="3">
    <source>
        <dbReference type="Proteomes" id="UP000536441"/>
    </source>
</evidence>
<feature type="transmembrane region" description="Helical" evidence="1">
    <location>
        <begin position="415"/>
        <end position="435"/>
    </location>
</feature>
<comment type="caution">
    <text evidence="2">The sequence shown here is derived from an EMBL/GenBank/DDBJ whole genome shotgun (WGS) entry which is preliminary data.</text>
</comment>
<feature type="transmembrane region" description="Helical" evidence="1">
    <location>
        <begin position="341"/>
        <end position="365"/>
    </location>
</feature>
<dbReference type="Proteomes" id="UP000536441">
    <property type="component" value="Unassembled WGS sequence"/>
</dbReference>
<organism evidence="2 3">
    <name type="scientific">Sphingomonas zeae</name>
    <dbReference type="NCBI Taxonomy" id="1646122"/>
    <lineage>
        <taxon>Bacteria</taxon>
        <taxon>Pseudomonadati</taxon>
        <taxon>Pseudomonadota</taxon>
        <taxon>Alphaproteobacteria</taxon>
        <taxon>Sphingomonadales</taxon>
        <taxon>Sphingomonadaceae</taxon>
        <taxon>Sphingomonas</taxon>
    </lineage>
</organism>
<gene>
    <name evidence="2" type="ORF">HP438_05605</name>
</gene>
<dbReference type="GO" id="GO:0016740">
    <property type="term" value="F:transferase activity"/>
    <property type="evidence" value="ECO:0007669"/>
    <property type="project" value="UniProtKB-KW"/>
</dbReference>
<sequence length="458" mass="49879">MGGIIGGIDIAARELLLFAGAGLLIGGVDDLLVDFLYLARRARTGRRGQTHLDHLPPAITPGRMIVFIPAWDEAEVIGAMLSTALGRFVHDDYRLYVGLYPNDPATIAAAADVAAKDERVRLVIGDRAGPTTKADCLNKLWHALARDRAVEGFSVKAIVLHDSEDVVHPAELTVFDSLIEGRAVVQLPVLPLVVPGSRLVSGHYADEFAESHRKQLIVRTWIGAGMPLAGTGCAIAPDMLAEIAERRGSDPFDATSLTEDYELGLRIAELGGDGLFARVTDQAGGVVAVRAFFPADLVSAVRQKARWMTGIALIGWDRTGWAKPLALGDHWWRLRDRRGPLAMLVLAAAYLGLFADAAAIVLHGIKSAPLPPLDPGLRRLFAVNALLLWWRLSVRMVFTGRTYGMREALWSVPRFVVGNFVALAAAPRAMMRYLLVLRGRPVVWDKTRHVFPDVSVQP</sequence>
<keyword evidence="1" id="KW-1133">Transmembrane helix</keyword>
<name>A0A7Y6EGW4_9SPHN</name>
<proteinExistence type="predicted"/>
<dbReference type="RefSeq" id="WP_175311106.1">
    <property type="nucleotide sequence ID" value="NZ_CBCRYR010000067.1"/>
</dbReference>
<dbReference type="EMBL" id="JABMCH010000058">
    <property type="protein sequence ID" value="NUU46447.1"/>
    <property type="molecule type" value="Genomic_DNA"/>
</dbReference>
<dbReference type="AlphaFoldDB" id="A0A7Y6EGW4"/>
<keyword evidence="2" id="KW-0808">Transferase</keyword>
<dbReference type="InterPro" id="IPR029044">
    <property type="entry name" value="Nucleotide-diphossugar_trans"/>
</dbReference>
<dbReference type="NCBIfam" id="NF011307">
    <property type="entry name" value="PRK14716.1-5"/>
    <property type="match status" value="1"/>
</dbReference>
<feature type="transmembrane region" description="Helical" evidence="1">
    <location>
        <begin position="15"/>
        <end position="39"/>
    </location>
</feature>